<keyword evidence="1" id="KW-0479">Metal-binding</keyword>
<dbReference type="InterPro" id="IPR011992">
    <property type="entry name" value="EF-hand-dom_pair"/>
</dbReference>
<feature type="domain" description="EF-hand" evidence="5">
    <location>
        <begin position="387"/>
        <end position="422"/>
    </location>
</feature>
<feature type="domain" description="EF-hand" evidence="5">
    <location>
        <begin position="351"/>
        <end position="386"/>
    </location>
</feature>
<dbReference type="PANTHER" id="PTHR34524:SF6">
    <property type="entry name" value="CALCYPHOSINE LIKE"/>
    <property type="match status" value="1"/>
</dbReference>
<dbReference type="PROSITE" id="PS00018">
    <property type="entry name" value="EF_HAND_1"/>
    <property type="match status" value="6"/>
</dbReference>
<feature type="compositionally biased region" description="Low complexity" evidence="4">
    <location>
        <begin position="573"/>
        <end position="583"/>
    </location>
</feature>
<accession>A0A6G0XB91</accession>
<feature type="domain" description="EF-hand" evidence="5">
    <location>
        <begin position="917"/>
        <end position="947"/>
    </location>
</feature>
<dbReference type="Gene3D" id="1.10.238.10">
    <property type="entry name" value="EF-hand"/>
    <property type="match status" value="8"/>
</dbReference>
<dbReference type="PROSITE" id="PS50222">
    <property type="entry name" value="EF_HAND_2"/>
    <property type="match status" value="8"/>
</dbReference>
<keyword evidence="2" id="KW-0677">Repeat</keyword>
<dbReference type="EMBL" id="VJMJ01000084">
    <property type="protein sequence ID" value="KAF0737426.1"/>
    <property type="molecule type" value="Genomic_DNA"/>
</dbReference>
<dbReference type="Proteomes" id="UP000481153">
    <property type="component" value="Unassembled WGS sequence"/>
</dbReference>
<dbReference type="InterPro" id="IPR002048">
    <property type="entry name" value="EF_hand_dom"/>
</dbReference>
<dbReference type="SMART" id="SM00054">
    <property type="entry name" value="EFh"/>
    <property type="match status" value="9"/>
</dbReference>
<name>A0A6G0XB91_9STRA</name>
<evidence type="ECO:0000259" key="5">
    <source>
        <dbReference type="PROSITE" id="PS50222"/>
    </source>
</evidence>
<keyword evidence="3" id="KW-0106">Calcium</keyword>
<sequence>MPSILARSLSNVVGPTNLSQWNSKQNDSAANVNAATVVLKIRNHLRQSGAVCFVSFLQTLKQLGRPAQAVTKSQLKKAFAAQNLHLSDVEIRAIALFLGEDTAIPITTLRDLIFGKLDGYRLELATRAFNQMDSQFQRGYLAVDDVLRNHDAQLHPDVLFENHSSVQVHAAFVKAFTALVSPPSLVNLTQWLEYCQCLSAATEKDDYFELIFARAWHVAVDTTGCPPAAPTNFAPTASRSSFTLLDNLHTKNLLETAMDYKSQPSLDHQPADAPFHPPLSFTTAVDAEQTATTPARKTSRNATLDSAQTAECMTHMYVDKNSVLPRPKEISVGTKMILSRLRESLKSRGAVGIVGLSRKFRIMDDDNNGSISLVEFKKAMRECNVECSEADMRLLFDAFDTDESQSIDFKEFLNGVREPMNDRRLRLVHEAFAKIDRNGDGVLEPSDIVGCYTASKHPDVIAGKRTEDEIFREFLDTFDVDVKDGKVTRDEWEHYYHNISCVIDSDDYFELMMRNAWQLSGGTGWSASSFEHNKTRGLALDDDDRPPVVFTTPRRYGNASEGLTSCLQGDNAPPRSSSSVVPPDMQHPKELRRIVKRLKTTLKSRGMRGFTGFHRCLTSMDTNGSGMLDLARFRMAMERCQVNLSAGDSSALFDNFYADGQGTIHVSKLIQGIRDPMNDRRLLVVHLAFDLLDKTKSHVLAVDDIVSTYDARKHPEVLAGRKTDREVFAEFLETLESNARAHENQLTLVEWIEYHANISAAIDDDDYFELMMRNAWHIPTSSTQQPQQQQRNQGTTQDDQRVRRYEQNQQLLGRQGFGSAATTAKLSFYDVLDHSVRPVAQKNRPRLHNNSSTGAADCLAMSQPRGGPKAAAPTTARRLKKGLSGDVDVPIATVGVQPILGKLRDQLKAQQHGFIGLSRAFKLMDADHNGHLSMTEFKQAMAGFGIGAVDARILFNYFDVDHSGSVEIQEFITGLRDPMNERRLGFVRAAFALMDKDGNGLVEPSDIVEAYDATKHPDVIAGRKTPDQVFREFLDTFDVDGHHDAKITPTMWEHYYANISASIPDDDYFELMMRNAWHISGGHGWCANTSNRRVLVNESHVVEIENDLGVRGPDAVQKRLETQIKSYMNQPGTIKTLNSVNVTACLNHTSERPTPSAPSSRLASAAKIVPLQAMHSVEMAAAPPPRRPSLTIPNMDGLWGALRHLLRSKGLLTIVQCRRAIFAHDKFIAATQVQAALQTAGGINLTLDMTQKLVDDVRSRFPMRSDDVSSSRVATSALWESLAMPKEVQLVKMAKRIFAHLQVEAKGECTPLVLAKAFDAPSHPMVLLGLVSADDVFKDFAQCFDVDASGFITYEALEKYCSDLFLSTGELPQCLRMLRDCFHVEIPA</sequence>
<feature type="region of interest" description="Disordered" evidence="4">
    <location>
        <begin position="780"/>
        <end position="801"/>
    </location>
</feature>
<evidence type="ECO:0000313" key="6">
    <source>
        <dbReference type="EMBL" id="KAF0737426.1"/>
    </source>
</evidence>
<feature type="domain" description="EF-hand" evidence="5">
    <location>
        <begin position="466"/>
        <end position="502"/>
    </location>
</feature>
<gene>
    <name evidence="6" type="ORF">Ae201684_006588</name>
</gene>
<evidence type="ECO:0000256" key="1">
    <source>
        <dbReference type="ARBA" id="ARBA00022723"/>
    </source>
</evidence>
<dbReference type="InterPro" id="IPR018247">
    <property type="entry name" value="EF_Hand_1_Ca_BS"/>
</dbReference>
<dbReference type="InterPro" id="IPR051581">
    <property type="entry name" value="Ca-bind"/>
</dbReference>
<feature type="domain" description="EF-hand" evidence="5">
    <location>
        <begin position="1332"/>
        <end position="1367"/>
    </location>
</feature>
<evidence type="ECO:0000256" key="3">
    <source>
        <dbReference type="ARBA" id="ARBA00022837"/>
    </source>
</evidence>
<dbReference type="SUPFAM" id="SSF47473">
    <property type="entry name" value="EF-hand"/>
    <property type="match status" value="3"/>
</dbReference>
<proteinExistence type="predicted"/>
<dbReference type="GO" id="GO:0005509">
    <property type="term" value="F:calcium ion binding"/>
    <property type="evidence" value="ECO:0007669"/>
    <property type="project" value="InterPro"/>
</dbReference>
<feature type="region of interest" description="Disordered" evidence="4">
    <location>
        <begin position="841"/>
        <end position="872"/>
    </location>
</feature>
<reference evidence="6 7" key="1">
    <citation type="submission" date="2019-07" db="EMBL/GenBank/DDBJ databases">
        <title>Genomics analysis of Aphanomyces spp. identifies a new class of oomycete effector associated with host adaptation.</title>
        <authorList>
            <person name="Gaulin E."/>
        </authorList>
    </citation>
    <scope>NUCLEOTIDE SEQUENCE [LARGE SCALE GENOMIC DNA]</scope>
    <source>
        <strain evidence="6 7">ATCC 201684</strain>
    </source>
</reference>
<dbReference type="Pfam" id="PF13202">
    <property type="entry name" value="EF-hand_5"/>
    <property type="match status" value="1"/>
</dbReference>
<evidence type="ECO:0000256" key="4">
    <source>
        <dbReference type="SAM" id="MobiDB-lite"/>
    </source>
</evidence>
<dbReference type="PANTHER" id="PTHR34524">
    <property type="entry name" value="CALCYPHOSIN"/>
    <property type="match status" value="1"/>
</dbReference>
<comment type="caution">
    <text evidence="6">The sequence shown here is derived from an EMBL/GenBank/DDBJ whole genome shotgun (WGS) entry which is preliminary data.</text>
</comment>
<feature type="compositionally biased region" description="Low complexity" evidence="4">
    <location>
        <begin position="780"/>
        <end position="797"/>
    </location>
</feature>
<feature type="domain" description="EF-hand" evidence="5">
    <location>
        <begin position="950"/>
        <end position="981"/>
    </location>
</feature>
<feature type="domain" description="EF-hand" evidence="5">
    <location>
        <begin position="423"/>
        <end position="458"/>
    </location>
</feature>
<feature type="region of interest" description="Disordered" evidence="4">
    <location>
        <begin position="564"/>
        <end position="586"/>
    </location>
</feature>
<evidence type="ECO:0000313" key="7">
    <source>
        <dbReference type="Proteomes" id="UP000481153"/>
    </source>
</evidence>
<dbReference type="CDD" id="cd00051">
    <property type="entry name" value="EFh"/>
    <property type="match status" value="2"/>
</dbReference>
<protein>
    <recommendedName>
        <fullName evidence="5">EF-hand domain-containing protein</fullName>
    </recommendedName>
</protein>
<dbReference type="Pfam" id="PF13499">
    <property type="entry name" value="EF-hand_7"/>
    <property type="match status" value="2"/>
</dbReference>
<feature type="domain" description="EF-hand" evidence="5">
    <location>
        <begin position="982"/>
        <end position="1017"/>
    </location>
</feature>
<organism evidence="6 7">
    <name type="scientific">Aphanomyces euteiches</name>
    <dbReference type="NCBI Taxonomy" id="100861"/>
    <lineage>
        <taxon>Eukaryota</taxon>
        <taxon>Sar</taxon>
        <taxon>Stramenopiles</taxon>
        <taxon>Oomycota</taxon>
        <taxon>Saprolegniomycetes</taxon>
        <taxon>Saprolegniales</taxon>
        <taxon>Verrucalvaceae</taxon>
        <taxon>Aphanomyces</taxon>
    </lineage>
</organism>
<dbReference type="VEuPathDB" id="FungiDB:AeMF1_011192"/>
<keyword evidence="7" id="KW-1185">Reference proteome</keyword>
<evidence type="ECO:0000256" key="2">
    <source>
        <dbReference type="ARBA" id="ARBA00022737"/>
    </source>
</evidence>